<accession>A0A9E2F271</accession>
<protein>
    <submittedName>
        <fullName evidence="1">Uncharacterized protein</fullName>
    </submittedName>
</protein>
<dbReference type="Proteomes" id="UP000811545">
    <property type="component" value="Unassembled WGS sequence"/>
</dbReference>
<organism evidence="1 2">
    <name type="scientific">Psychracetigena formicireducens</name>
    <dbReference type="NCBI Taxonomy" id="2986056"/>
    <lineage>
        <taxon>Bacteria</taxon>
        <taxon>Bacillati</taxon>
        <taxon>Candidatus Lithacetigenota</taxon>
        <taxon>Candidatus Psychracetigena</taxon>
    </lineage>
</organism>
<reference evidence="1 2" key="1">
    <citation type="journal article" date="2021" name="bioRxiv">
        <title>Unique metabolic strategies in Hadean analogues reveal hints for primordial physiology.</title>
        <authorList>
            <person name="Nobu M.K."/>
            <person name="Nakai R."/>
            <person name="Tamazawa S."/>
            <person name="Mori H."/>
            <person name="Toyoda A."/>
            <person name="Ijiri A."/>
            <person name="Suzuki S."/>
            <person name="Kurokawa K."/>
            <person name="Kamagata Y."/>
            <person name="Tamaki H."/>
        </authorList>
    </citation>
    <scope>NUCLEOTIDE SEQUENCE [LARGE SCALE GENOMIC DNA]</scope>
    <source>
        <strain evidence="1">BS525</strain>
    </source>
</reference>
<evidence type="ECO:0000313" key="1">
    <source>
        <dbReference type="EMBL" id="MBT9146264.1"/>
    </source>
</evidence>
<proteinExistence type="predicted"/>
<name>A0A9E2F271_PSYF1</name>
<sequence length="163" mass="18221">MGLAISERFSFFLISLASFRRSFSRISYMRLISLKIRNSIAKYVNEKAVINSNTLIVISAATFTCTLISIKMMVSKVIASPNKAATALLLKSNNLRKPGFTKRLLTHFKLVANPLYSSNITIPNFFAHLSYVNIYGASKDINIAPPNILQQIISSKYLVRILS</sequence>
<comment type="caution">
    <text evidence="1">The sequence shown here is derived from an EMBL/GenBank/DDBJ whole genome shotgun (WGS) entry which is preliminary data.</text>
</comment>
<gene>
    <name evidence="1" type="ORF">DDT42_02146</name>
</gene>
<dbReference type="EMBL" id="QLTW01000417">
    <property type="protein sequence ID" value="MBT9146264.1"/>
    <property type="molecule type" value="Genomic_DNA"/>
</dbReference>
<dbReference type="AlphaFoldDB" id="A0A9E2F271"/>
<evidence type="ECO:0000313" key="2">
    <source>
        <dbReference type="Proteomes" id="UP000811545"/>
    </source>
</evidence>